<evidence type="ECO:0000256" key="1">
    <source>
        <dbReference type="SAM" id="SignalP"/>
    </source>
</evidence>
<protein>
    <submittedName>
        <fullName evidence="2">SH3 domain-containing protein</fullName>
    </submittedName>
</protein>
<feature type="chain" id="PRO_5046191366" evidence="1">
    <location>
        <begin position="38"/>
        <end position="134"/>
    </location>
</feature>
<keyword evidence="3" id="KW-1185">Reference proteome</keyword>
<dbReference type="RefSeq" id="WP_251416258.1">
    <property type="nucleotide sequence ID" value="NZ_JAMQGM010000036.1"/>
</dbReference>
<proteinExistence type="predicted"/>
<reference evidence="2" key="1">
    <citation type="journal article" date="2023" name="Int. J. Syst. Evol. Microbiol.">
        <title>Streptomyces meridianus sp. nov. isolated from brackish water of the Tagus estuary in Alcochete, Portugal.</title>
        <authorList>
            <person name="Santos J.D.N."/>
            <person name="Klimek D."/>
            <person name="Calusinska M."/>
            <person name="Lobo Da Cunha A."/>
            <person name="Catita J."/>
            <person name="Goncalves H."/>
            <person name="Gonzalez I."/>
            <person name="Reyes F."/>
            <person name="Lage O.M."/>
        </authorList>
    </citation>
    <scope>NUCLEOTIDE SEQUENCE</scope>
    <source>
        <strain evidence="2">MTZ3.1</strain>
    </source>
</reference>
<dbReference type="Proteomes" id="UP001167160">
    <property type="component" value="Unassembled WGS sequence"/>
</dbReference>
<keyword evidence="1" id="KW-0732">Signal</keyword>
<dbReference type="InterPro" id="IPR006311">
    <property type="entry name" value="TAT_signal"/>
</dbReference>
<organism evidence="2 3">
    <name type="scientific">Streptomyces meridianus</name>
    <dbReference type="NCBI Taxonomy" id="2938945"/>
    <lineage>
        <taxon>Bacteria</taxon>
        <taxon>Bacillati</taxon>
        <taxon>Actinomycetota</taxon>
        <taxon>Actinomycetes</taxon>
        <taxon>Kitasatosporales</taxon>
        <taxon>Streptomycetaceae</taxon>
        <taxon>Streptomyces</taxon>
    </lineage>
</organism>
<evidence type="ECO:0000313" key="2">
    <source>
        <dbReference type="EMBL" id="MCM2578975.1"/>
    </source>
</evidence>
<comment type="caution">
    <text evidence="2">The sequence shown here is derived from an EMBL/GenBank/DDBJ whole genome shotgun (WGS) entry which is preliminary data.</text>
</comment>
<sequence length="134" mass="14324">MFQSFNVLTKRTVAGAGAVTAATAVAATLLAAAPAQAVPARPYGTVVSQTGVNERQYPSTDSSVRGTLPYRAQVGLKCKVRAQNIAGNDIWYLLRDRPVWVTARYVVNTGSVPFCKDVQYSRLSNTAQSNMAKG</sequence>
<dbReference type="PROSITE" id="PS51318">
    <property type="entry name" value="TAT"/>
    <property type="match status" value="1"/>
</dbReference>
<feature type="signal peptide" evidence="1">
    <location>
        <begin position="1"/>
        <end position="37"/>
    </location>
</feature>
<dbReference type="EMBL" id="JAMQGM010000036">
    <property type="protein sequence ID" value="MCM2578975.1"/>
    <property type="molecule type" value="Genomic_DNA"/>
</dbReference>
<evidence type="ECO:0000313" key="3">
    <source>
        <dbReference type="Proteomes" id="UP001167160"/>
    </source>
</evidence>
<gene>
    <name evidence="2" type="ORF">M1E25_16710</name>
</gene>
<accession>A0ABT0X9H0</accession>
<name>A0ABT0X9H0_9ACTN</name>